<sequence>MDPWTYALGALADDLPAASDPRPSRRRRYRLLAKARQNDCAVVAVLSFSSDGLFQTHGSYKLEQGQWKFLFGGGGDRDWEDISPLPAGGRATTISASSGGFGFPAWRLIRVAVDGPETAALGHESEPNNGHLIVFD</sequence>
<comment type="caution">
    <text evidence="1">The sequence shown here is derived from an EMBL/GenBank/DDBJ whole genome shotgun (WGS) entry which is preliminary data.</text>
</comment>
<reference evidence="1 2" key="1">
    <citation type="journal article" date="2019" name="Int. J. Syst. Evol. Microbiol.">
        <title>The Global Catalogue of Microorganisms (GCM) 10K type strain sequencing project: providing services to taxonomists for standard genome sequencing and annotation.</title>
        <authorList>
            <consortium name="The Broad Institute Genomics Platform"/>
            <consortium name="The Broad Institute Genome Sequencing Center for Infectious Disease"/>
            <person name="Wu L."/>
            <person name="Ma J."/>
        </authorList>
    </citation>
    <scope>NUCLEOTIDE SEQUENCE [LARGE SCALE GENOMIC DNA]</scope>
    <source>
        <strain evidence="1 2">JCM 16378</strain>
    </source>
</reference>
<evidence type="ECO:0000313" key="2">
    <source>
        <dbReference type="Proteomes" id="UP001501326"/>
    </source>
</evidence>
<name>A0ABN3UCF4_9MICO</name>
<keyword evidence="2" id="KW-1185">Reference proteome</keyword>
<proteinExistence type="predicted"/>
<gene>
    <name evidence="1" type="ORF">GCM10009867_00740</name>
</gene>
<organism evidence="1 2">
    <name type="scientific">Pedococcus aerophilus</name>
    <dbReference type="NCBI Taxonomy" id="436356"/>
    <lineage>
        <taxon>Bacteria</taxon>
        <taxon>Bacillati</taxon>
        <taxon>Actinomycetota</taxon>
        <taxon>Actinomycetes</taxon>
        <taxon>Micrococcales</taxon>
        <taxon>Intrasporangiaceae</taxon>
        <taxon>Pedococcus</taxon>
    </lineage>
</organism>
<evidence type="ECO:0000313" key="1">
    <source>
        <dbReference type="EMBL" id="GAA2730092.1"/>
    </source>
</evidence>
<protein>
    <submittedName>
        <fullName evidence="1">Uncharacterized protein</fullName>
    </submittedName>
</protein>
<dbReference type="Proteomes" id="UP001501326">
    <property type="component" value="Unassembled WGS sequence"/>
</dbReference>
<dbReference type="EMBL" id="BAAARN010000001">
    <property type="protein sequence ID" value="GAA2730092.1"/>
    <property type="molecule type" value="Genomic_DNA"/>
</dbReference>
<accession>A0ABN3UCF4</accession>